<evidence type="ECO:0000313" key="3">
    <source>
        <dbReference type="EMBL" id="GBG28972.1"/>
    </source>
</evidence>
<evidence type="ECO:0000313" key="4">
    <source>
        <dbReference type="Proteomes" id="UP000241890"/>
    </source>
</evidence>
<protein>
    <submittedName>
        <fullName evidence="3">Thioredoxin-like protein 1</fullName>
    </submittedName>
</protein>
<dbReference type="EMBL" id="BEYU01000052">
    <property type="protein sequence ID" value="GBG28972.1"/>
    <property type="molecule type" value="Genomic_DNA"/>
</dbReference>
<dbReference type="InterPro" id="IPR010400">
    <property type="entry name" value="PITH_dom"/>
</dbReference>
<dbReference type="OrthoDB" id="2121326at2759"/>
<accession>A0A2R5GDD8</accession>
<dbReference type="AlphaFoldDB" id="A0A2R5GDD8"/>
<keyword evidence="4" id="KW-1185">Reference proteome</keyword>
<dbReference type="PANTHER" id="PTHR46115">
    <property type="entry name" value="THIOREDOXIN-LIKE PROTEIN 1"/>
    <property type="match status" value="1"/>
</dbReference>
<gene>
    <name evidence="3" type="ORF">FCC1311_051932</name>
</gene>
<organism evidence="3 4">
    <name type="scientific">Hondaea fermentalgiana</name>
    <dbReference type="NCBI Taxonomy" id="2315210"/>
    <lineage>
        <taxon>Eukaryota</taxon>
        <taxon>Sar</taxon>
        <taxon>Stramenopiles</taxon>
        <taxon>Bigyra</taxon>
        <taxon>Labyrinthulomycetes</taxon>
        <taxon>Thraustochytrida</taxon>
        <taxon>Thraustochytriidae</taxon>
        <taxon>Hondaea</taxon>
    </lineage>
</organism>
<dbReference type="Pfam" id="PF06201">
    <property type="entry name" value="PITH"/>
    <property type="match status" value="1"/>
</dbReference>
<reference evidence="3 4" key="1">
    <citation type="submission" date="2017-12" db="EMBL/GenBank/DDBJ databases">
        <title>Sequencing, de novo assembly and annotation of complete genome of a new Thraustochytrid species, strain FCC1311.</title>
        <authorList>
            <person name="Sedici K."/>
            <person name="Godart F."/>
            <person name="Aiese Cigliano R."/>
            <person name="Sanseverino W."/>
            <person name="Barakat M."/>
            <person name="Ortet P."/>
            <person name="Marechal E."/>
            <person name="Cagnac O."/>
            <person name="Amato A."/>
        </authorList>
    </citation>
    <scope>NUCLEOTIDE SEQUENCE [LARGE SCALE GENOMIC DNA]</scope>
</reference>
<name>A0A2R5GDD8_9STRA</name>
<dbReference type="PROSITE" id="PS51532">
    <property type="entry name" value="PITH"/>
    <property type="match status" value="1"/>
</dbReference>
<keyword evidence="1" id="KW-1015">Disulfide bond</keyword>
<dbReference type="Proteomes" id="UP000241890">
    <property type="component" value="Unassembled WGS sequence"/>
</dbReference>
<comment type="caution">
    <text evidence="3">The sequence shown here is derived from an EMBL/GenBank/DDBJ whole genome shotgun (WGS) entry which is preliminary data.</text>
</comment>
<dbReference type="GO" id="GO:0005737">
    <property type="term" value="C:cytoplasm"/>
    <property type="evidence" value="ECO:0007669"/>
    <property type="project" value="UniProtKB-ARBA"/>
</dbReference>
<sequence length="165" mass="18205">MSSQQVDLSSYVSKADSYALNVDSAFPMENLYNSDERSELRSDADDQLIVHFAFTEKVKLTGLNVVAPRNERRPEHIKLFTNQVSVGFEDIESLPAAFEMDVEGDDVTEGKMIPLRMVKFNNIDSVTLFVESSEGGDIAALSSVKFFGQAIQGTNMSELKKTPGA</sequence>
<dbReference type="SUPFAM" id="SSF49785">
    <property type="entry name" value="Galactose-binding domain-like"/>
    <property type="match status" value="1"/>
</dbReference>
<dbReference type="Gene3D" id="2.60.120.470">
    <property type="entry name" value="PITH domain"/>
    <property type="match status" value="1"/>
</dbReference>
<proteinExistence type="predicted"/>
<evidence type="ECO:0000259" key="2">
    <source>
        <dbReference type="PROSITE" id="PS51532"/>
    </source>
</evidence>
<evidence type="ECO:0000256" key="1">
    <source>
        <dbReference type="ARBA" id="ARBA00023157"/>
    </source>
</evidence>
<dbReference type="InterPro" id="IPR008979">
    <property type="entry name" value="Galactose-bd-like_sf"/>
</dbReference>
<dbReference type="InterPro" id="IPR037047">
    <property type="entry name" value="PITH_dom_sf"/>
</dbReference>
<dbReference type="InParanoid" id="A0A2R5GDD8"/>
<feature type="domain" description="PITH" evidence="2">
    <location>
        <begin position="1"/>
        <end position="165"/>
    </location>
</feature>